<evidence type="ECO:0000256" key="3">
    <source>
        <dbReference type="ARBA" id="ARBA00022606"/>
    </source>
</evidence>
<keyword evidence="12" id="KW-1185">Reference proteome</keyword>
<comment type="subcellular location">
    <subcellularLocation>
        <location evidence="1 10">Cell membrane</location>
        <topology evidence="1 10">Multi-pass membrane protein</topology>
    </subcellularLocation>
</comment>
<dbReference type="InterPro" id="IPR004117">
    <property type="entry name" value="7tm6_olfct_rcpt"/>
</dbReference>
<evidence type="ECO:0000256" key="8">
    <source>
        <dbReference type="ARBA" id="ARBA00023170"/>
    </source>
</evidence>
<evidence type="ECO:0000256" key="9">
    <source>
        <dbReference type="ARBA" id="ARBA00023224"/>
    </source>
</evidence>
<keyword evidence="7 10" id="KW-0472">Membrane</keyword>
<evidence type="ECO:0000256" key="1">
    <source>
        <dbReference type="ARBA" id="ARBA00004651"/>
    </source>
</evidence>
<feature type="transmembrane region" description="Helical" evidence="10">
    <location>
        <begin position="35"/>
        <end position="55"/>
    </location>
</feature>
<reference evidence="11" key="1">
    <citation type="submission" date="2020-05" db="UniProtKB">
        <authorList>
            <consortium name="EnsemblMetazoa"/>
        </authorList>
    </citation>
    <scope>IDENTIFICATION</scope>
    <source>
        <strain evidence="11">Jacobina</strain>
    </source>
</reference>
<evidence type="ECO:0000256" key="2">
    <source>
        <dbReference type="ARBA" id="ARBA00022475"/>
    </source>
</evidence>
<dbReference type="PANTHER" id="PTHR21137:SF35">
    <property type="entry name" value="ODORANT RECEPTOR 19A-RELATED"/>
    <property type="match status" value="1"/>
</dbReference>
<keyword evidence="2" id="KW-1003">Cell membrane</keyword>
<feature type="transmembrane region" description="Helical" evidence="10">
    <location>
        <begin position="67"/>
        <end position="89"/>
    </location>
</feature>
<dbReference type="AlphaFoldDB" id="A0A240SXZ6"/>
<keyword evidence="5 10" id="KW-0552">Olfaction</keyword>
<dbReference type="VEuPathDB" id="VectorBase:LLONM1_005761"/>
<evidence type="ECO:0000313" key="12">
    <source>
        <dbReference type="Proteomes" id="UP000092461"/>
    </source>
</evidence>
<keyword evidence="3 10" id="KW-0716">Sensory transduction</keyword>
<evidence type="ECO:0000256" key="6">
    <source>
        <dbReference type="ARBA" id="ARBA00022989"/>
    </source>
</evidence>
<dbReference type="GO" id="GO:0005886">
    <property type="term" value="C:plasma membrane"/>
    <property type="evidence" value="ECO:0007669"/>
    <property type="project" value="UniProtKB-SubCell"/>
</dbReference>
<comment type="similarity">
    <text evidence="10">Belongs to the insect chemoreceptor superfamily. Heteromeric odorant receptor channel (TC 1.A.69) family.</text>
</comment>
<keyword evidence="6 10" id="KW-1133">Transmembrane helix</keyword>
<keyword evidence="4 10" id="KW-0812">Transmembrane</keyword>
<dbReference type="GO" id="GO:0004984">
    <property type="term" value="F:olfactory receptor activity"/>
    <property type="evidence" value="ECO:0007669"/>
    <property type="project" value="InterPro"/>
</dbReference>
<evidence type="ECO:0000256" key="10">
    <source>
        <dbReference type="RuleBase" id="RU351113"/>
    </source>
</evidence>
<dbReference type="Pfam" id="PF02949">
    <property type="entry name" value="7tm_6"/>
    <property type="match status" value="1"/>
</dbReference>
<dbReference type="GO" id="GO:0005549">
    <property type="term" value="F:odorant binding"/>
    <property type="evidence" value="ECO:0007669"/>
    <property type="project" value="InterPro"/>
</dbReference>
<dbReference type="PANTHER" id="PTHR21137">
    <property type="entry name" value="ODORANT RECEPTOR"/>
    <property type="match status" value="1"/>
</dbReference>
<accession>A0A240SXZ6</accession>
<dbReference type="GO" id="GO:0007165">
    <property type="term" value="P:signal transduction"/>
    <property type="evidence" value="ECO:0007669"/>
    <property type="project" value="UniProtKB-KW"/>
</dbReference>
<evidence type="ECO:0000256" key="4">
    <source>
        <dbReference type="ARBA" id="ARBA00022692"/>
    </source>
</evidence>
<dbReference type="EnsemblMetazoa" id="LLOJ010790-RA">
    <property type="protein sequence ID" value="LLOJ010790-PA"/>
    <property type="gene ID" value="LLOJ010790"/>
</dbReference>
<dbReference type="EMBL" id="AJWK01027210">
    <property type="status" value="NOT_ANNOTATED_CDS"/>
    <property type="molecule type" value="Genomic_DNA"/>
</dbReference>
<organism evidence="11 12">
    <name type="scientific">Lutzomyia longipalpis</name>
    <name type="common">Sand fly</name>
    <dbReference type="NCBI Taxonomy" id="7200"/>
    <lineage>
        <taxon>Eukaryota</taxon>
        <taxon>Metazoa</taxon>
        <taxon>Ecdysozoa</taxon>
        <taxon>Arthropoda</taxon>
        <taxon>Hexapoda</taxon>
        <taxon>Insecta</taxon>
        <taxon>Pterygota</taxon>
        <taxon>Neoptera</taxon>
        <taxon>Endopterygota</taxon>
        <taxon>Diptera</taxon>
        <taxon>Nematocera</taxon>
        <taxon>Psychodoidea</taxon>
        <taxon>Psychodidae</taxon>
        <taxon>Lutzomyia</taxon>
        <taxon>Lutzomyia</taxon>
    </lineage>
</organism>
<protein>
    <recommendedName>
        <fullName evidence="10">Odorant receptor</fullName>
    </recommendedName>
</protein>
<sequence length="376" mass="43603">MAVQLEEFTKNKPLIDFQISVLTFNVFSGPPKERLYIGFIGFFSLIVFLLVSTHLLNTFNGEINDNIMTSILHIMGTCLFCLKTFVGWYRRKEIHELRREIEDLLKVNETDEDLQRIVTERMKDSLKLWKLCTRWGIRLVCLCALTYAIMARFNPKIGLIMDIPYTNITSSVLKEVLHDIPSVLIISMGPIFISIELAVLFLGIPIVSEIDILENYLKVYNEKIKTTPHFMSKLIEKHCKVLRNVNLLNVTFSEMTFIQFFASIIIFLVVFLSVRKNSDQIEYYMLCVAGQMQLLPFCLLGQYIKVKTDKLSDTLYLTNWYELSLKDQKTFLIILGMAQREYGLKAAGMYEVNLNTFVKIQKLSFSYCAILYTLSK</sequence>
<feature type="transmembrane region" description="Helical" evidence="10">
    <location>
        <begin position="247"/>
        <end position="271"/>
    </location>
</feature>
<evidence type="ECO:0000313" key="11">
    <source>
        <dbReference type="EnsemblMetazoa" id="LLOJ010790-PA"/>
    </source>
</evidence>
<keyword evidence="8 10" id="KW-0675">Receptor</keyword>
<evidence type="ECO:0000256" key="5">
    <source>
        <dbReference type="ARBA" id="ARBA00022725"/>
    </source>
</evidence>
<dbReference type="VEuPathDB" id="VectorBase:LLOJ010790"/>
<name>A0A240SXZ6_LUTLO</name>
<comment type="caution">
    <text evidence="10">Lacks conserved residue(s) required for the propagation of feature annotation.</text>
</comment>
<evidence type="ECO:0000256" key="7">
    <source>
        <dbReference type="ARBA" id="ARBA00023136"/>
    </source>
</evidence>
<proteinExistence type="inferred from homology"/>
<dbReference type="Proteomes" id="UP000092461">
    <property type="component" value="Unassembled WGS sequence"/>
</dbReference>
<keyword evidence="9 10" id="KW-0807">Transducer</keyword>
<feature type="transmembrane region" description="Helical" evidence="10">
    <location>
        <begin position="183"/>
        <end position="207"/>
    </location>
</feature>